<feature type="signal peptide" evidence="1">
    <location>
        <begin position="1"/>
        <end position="24"/>
    </location>
</feature>
<dbReference type="InterPro" id="IPR050583">
    <property type="entry name" value="Mycobacterial_A85_antigen"/>
</dbReference>
<dbReference type="InterPro" id="IPR000801">
    <property type="entry name" value="Esterase-like"/>
</dbReference>
<dbReference type="RefSeq" id="WP_105337293.1">
    <property type="nucleotide sequence ID" value="NZ_PUHZ01000020.1"/>
</dbReference>
<dbReference type="SUPFAM" id="SSF53474">
    <property type="entry name" value="alpha/beta-Hydrolases"/>
    <property type="match status" value="1"/>
</dbReference>
<dbReference type="EMBL" id="PUHZ01000020">
    <property type="protein sequence ID" value="PQO44324.1"/>
    <property type="molecule type" value="Genomic_DNA"/>
</dbReference>
<keyword evidence="1" id="KW-0732">Signal</keyword>
<proteinExistence type="predicted"/>
<organism evidence="2 3">
    <name type="scientific">Blastopirellula marina</name>
    <dbReference type="NCBI Taxonomy" id="124"/>
    <lineage>
        <taxon>Bacteria</taxon>
        <taxon>Pseudomonadati</taxon>
        <taxon>Planctomycetota</taxon>
        <taxon>Planctomycetia</taxon>
        <taxon>Pirellulales</taxon>
        <taxon>Pirellulaceae</taxon>
        <taxon>Blastopirellula</taxon>
    </lineage>
</organism>
<dbReference type="AlphaFoldDB" id="A0A2S8GJW2"/>
<dbReference type="Gene3D" id="3.40.50.1820">
    <property type="entry name" value="alpha/beta hydrolase"/>
    <property type="match status" value="1"/>
</dbReference>
<evidence type="ECO:0000313" key="3">
    <source>
        <dbReference type="Proteomes" id="UP000237819"/>
    </source>
</evidence>
<dbReference type="GO" id="GO:0016747">
    <property type="term" value="F:acyltransferase activity, transferring groups other than amino-acyl groups"/>
    <property type="evidence" value="ECO:0007669"/>
    <property type="project" value="TreeGrafter"/>
</dbReference>
<name>A0A2S8GJW2_9BACT</name>
<dbReference type="PANTHER" id="PTHR48098">
    <property type="entry name" value="ENTEROCHELIN ESTERASE-RELATED"/>
    <property type="match status" value="1"/>
</dbReference>
<protein>
    <submittedName>
        <fullName evidence="2">Enterochelin esterase</fullName>
    </submittedName>
</protein>
<sequence length="311" mass="34453">MQRSHQSTWASIPLLLALSLFASAQEPQTGGFGPVNLGPDDKAAYAVPPEDFLAERDDTPHGKLEMIEYDSQSVGTTRKMLVYTPPGYSTEQQYPVLYLLHGIGGDETEWRRFARPNLLLDNLIAAGKAVPMIVVMPNGRAQKNDRAEGNIFSHAPAFAKFEQDLLSDVIPTIESRYSIATDREQRAIAGLSMGGGQTFNFGLLHLDKFAWVAPFSAAPNTKKPEELIPDVDDAKAKLRLLWISCGNKDGLIRISQNMHQFLKKNDIPHVWHVDGNGHDPQHWSSSLYWFAQEVFQPADAPEGDSKGESAE</sequence>
<accession>A0A2S8GJW2</accession>
<feature type="chain" id="PRO_5015689944" evidence="1">
    <location>
        <begin position="25"/>
        <end position="311"/>
    </location>
</feature>
<reference evidence="2 3" key="1">
    <citation type="submission" date="2018-02" db="EMBL/GenBank/DDBJ databases">
        <title>Comparative genomes isolates from brazilian mangrove.</title>
        <authorList>
            <person name="Araujo J.E."/>
            <person name="Taketani R.G."/>
            <person name="Silva M.C.P."/>
            <person name="Loureco M.V."/>
            <person name="Andreote F.D."/>
        </authorList>
    </citation>
    <scope>NUCLEOTIDE SEQUENCE [LARGE SCALE GENOMIC DNA]</scope>
    <source>
        <strain evidence="2 3">Nap-Phe MGV</strain>
    </source>
</reference>
<dbReference type="InterPro" id="IPR029058">
    <property type="entry name" value="AB_hydrolase_fold"/>
</dbReference>
<evidence type="ECO:0000256" key="1">
    <source>
        <dbReference type="SAM" id="SignalP"/>
    </source>
</evidence>
<comment type="caution">
    <text evidence="2">The sequence shown here is derived from an EMBL/GenBank/DDBJ whole genome shotgun (WGS) entry which is preliminary data.</text>
</comment>
<dbReference type="PANTHER" id="PTHR48098:SF1">
    <property type="entry name" value="DIACYLGLYCEROL ACYLTRANSFERASE_MYCOLYLTRANSFERASE AG85A"/>
    <property type="match status" value="1"/>
</dbReference>
<dbReference type="Pfam" id="PF00756">
    <property type="entry name" value="Esterase"/>
    <property type="match status" value="1"/>
</dbReference>
<evidence type="ECO:0000313" key="2">
    <source>
        <dbReference type="EMBL" id="PQO44324.1"/>
    </source>
</evidence>
<gene>
    <name evidence="2" type="ORF">C5Y93_20400</name>
</gene>
<dbReference type="OrthoDB" id="184858at2"/>
<dbReference type="Proteomes" id="UP000237819">
    <property type="component" value="Unassembled WGS sequence"/>
</dbReference>